<dbReference type="GO" id="GO:0046872">
    <property type="term" value="F:metal ion binding"/>
    <property type="evidence" value="ECO:0007669"/>
    <property type="project" value="UniProtKB-KW"/>
</dbReference>
<keyword evidence="6" id="KW-0812">Transmembrane</keyword>
<protein>
    <recommendedName>
        <fullName evidence="4">histidine kinase</fullName>
        <ecNumber evidence="4">2.7.13.3</ecNumber>
    </recommendedName>
</protein>
<feature type="compositionally biased region" description="Polar residues" evidence="15">
    <location>
        <begin position="681"/>
        <end position="690"/>
    </location>
</feature>
<dbReference type="PANTHER" id="PTHR24423:SF625">
    <property type="entry name" value="ETHYLENE RESPONSE SENSOR 1"/>
    <property type="match status" value="1"/>
</dbReference>
<keyword evidence="7" id="KW-0547">Nucleotide-binding</keyword>
<feature type="compositionally biased region" description="Basic and acidic residues" evidence="15">
    <location>
        <begin position="642"/>
        <end position="660"/>
    </location>
</feature>
<dbReference type="STRING" id="69332.A0A388JUH0"/>
<comment type="caution">
    <text evidence="17">The sequence shown here is derived from an EMBL/GenBank/DDBJ whole genome shotgun (WGS) entry which is preliminary data.</text>
</comment>
<sequence>MLKCVFCGHEFQVNQFVAARHFRQGKGCSEVTDEALVDIHYNSEYKMSDKFLQRIQQFEELHGPAPAMDPRRDEGGEGEMSERGGSRAYFASAHVSVRTREGADTAEAGPSTGKMNEREEGARPTAAQKRMRQNTIMESFSSKWQMEFKKKWLRFVYSQRLAFNVFPSEPWSRLDVVRHFRDLPGPVKLLWPSENEISDIETIVHMADKVGADLTEVRAPFYVTRATIMSDGRKSRDARPIVNFLAGGSRGVMLARTMNREGERDRAPDVLARWIKVFDDFPPKWVNAICTDSASACVAAANMLQGPEQRPEHRRITRLPCAVHVCNKMLSDIGCSGAWSKDIVVRGRVVVRFIKEHDAALHIFRGESRQMGLIYPCETRFTSVFAMVERSLAVRSALERTVDGDTWDASLVREAETYILSQIGFSVASRDYETACAQLRDFHTRRRTIAWGGRDGDRDAQRCTGDAETYESGCWWSRYGQCAPQLQVIALRVVYMWTCSSLAERNWVVHEGVQTKKRNRLEFEKVAKLVEISANVRLLSHQRAGCGFALLWTLGESLLDVEGGIGIRPSWKGTDESSTREELEEQRRSWQRDPCGSRAPPGDVGDVFGTQAATLHPYPQDDNDSEGDEDEPAGPATAAPAADERDAWSDPEDVRRRSGGDDLFVGVDLEEECGGRHESPLQRQRTTSADPRSLERERGTASAPSRGAESGIGHRPVRVRTSTTSFTALPTSTEQLRRQPVEDDRLQRLVRGPRHRLQDRLEAGSSLVQGDDGDRQGLAGRDGGALAGGGGGEEVATAVEAHEIRSVEDERIPMTGGGAGFSEFGDLGMPPGESVGLARGESESLGDISVGMQELLGQISLADPSSFSPAMRAEVMLGAEGDEDRTPPGETSAERLDTLDSRRAGLMAQRDPRTQELARHAAEERQRQLGTFASASVNVAPAVHTDPPAEVHDTPQPEAASAEVLSLGLDVRQGTHEIGLAPIEEPRSEPAQPPAVQVRPEETLHEVTDVPQTTLPMGSVSGAVQMSPGLEDIQTGQSVGVDDIRPSAQAEGIAATTGGEWAVAGAVGVGEVGVLAQADPISTSGGGDCAQFESLPFGFMTAEELEEHGRRDLTEIDQRILRSVPEEGKLPHMQDLSWGPASPSLPSGCSIATPSGWAAGGLPFGGSVAAASGGAAGDLPSSGSVAAPSGGAAGPSSPLTATPREGGSLSPRSVARRRRDTAQRARELLDTMSFDRTDRPWSETRRVTTASVGRQPGLRGASTGVRRRDVVASGFGGKGGGGGGSGGQGDDTREGAGGAGASAVDPPLTYGLREASIILQEPGVVTRPRQERHVPLDRRQEGETSGTDGLPMARKSRRRDDLAAPAVGRTLRGRRLIMDDDPDERPVVPEPSAGRRGDQRRSIVLRNTGGKPYTVRMRLTLRTTINVVLRVSPMMAGTLRMISWDKPAEGKPSTDDAESSDEDDPEILKLAWRTNVARDLLGFVFGAMDRGNRSQIMRELTIVIARLADELPLDIVSQSDEEPVPHTLSRTLALSLQWSACIEERWADDRFPSRSEYLDVHSLTNLRFFRQPTTFEWAALRAEKEAEDESEGELRREVGEAAARLAEDVEEEREAEEESAEAEEEEEEEEEAEEETSEEDEEAYSEYSEGEQSEEEDEDDEEVESEDNQEPTHDELEWVPGLDRQEENSEAAAQCKKEIVEGKRLAIDPTLNNPFKDPEPPKPEHGDLSATTSGAATTRRRSRSRSTSLSASARPPIHQRVFSSSSAKVIPLDSPVVLLNPAAGYQPGDVVAIRVPLLQLDNFNDEGWASPNRQYAMMVLMLPYDTPRRWLPNELELVEAVADQVAVALSHAAILEESIRGRRQLEEQNKALDTARREAEAAIQARNDFLAVMNHEMRTPMHAIIALASLLQETGDLSQEQRGMVETILRSSNLLANLINDVLDLSRLEDGSLQLDKRVFNMQNVFKEVVTLTKPMAMKKKLSLSLSMASDLPPSAIGDDKRLMQTTLNIVGNAVKFTKEGSVSIGVSLERPENWREINHPEFEFIWDDKSFYVRVQDDSYMRID</sequence>
<keyword evidence="8" id="KW-0936">Ethylene signaling pathway</keyword>
<evidence type="ECO:0000256" key="3">
    <source>
        <dbReference type="ARBA" id="ARBA00009842"/>
    </source>
</evidence>
<evidence type="ECO:0000256" key="1">
    <source>
        <dbReference type="ARBA" id="ARBA00000085"/>
    </source>
</evidence>
<feature type="region of interest" description="Disordered" evidence="15">
    <location>
        <begin position="1707"/>
        <end position="1754"/>
    </location>
</feature>
<evidence type="ECO:0000256" key="11">
    <source>
        <dbReference type="ARBA" id="ARBA00022989"/>
    </source>
</evidence>
<evidence type="ECO:0000256" key="7">
    <source>
        <dbReference type="ARBA" id="ARBA00022741"/>
    </source>
</evidence>
<dbReference type="Proteomes" id="UP000265515">
    <property type="component" value="Unassembled WGS sequence"/>
</dbReference>
<feature type="compositionally biased region" description="Gly residues" evidence="15">
    <location>
        <begin position="780"/>
        <end position="792"/>
    </location>
</feature>
<evidence type="ECO:0000256" key="2">
    <source>
        <dbReference type="ARBA" id="ARBA00004477"/>
    </source>
</evidence>
<dbReference type="InterPro" id="IPR003661">
    <property type="entry name" value="HisK_dim/P_dom"/>
</dbReference>
<evidence type="ECO:0000256" key="6">
    <source>
        <dbReference type="ARBA" id="ARBA00022692"/>
    </source>
</evidence>
<feature type="region of interest" description="Disordered" evidence="15">
    <location>
        <begin position="1328"/>
        <end position="1407"/>
    </location>
</feature>
<dbReference type="Gene3D" id="1.10.287.130">
    <property type="match status" value="1"/>
</dbReference>
<dbReference type="PROSITE" id="PS50109">
    <property type="entry name" value="HIS_KIN"/>
    <property type="match status" value="1"/>
</dbReference>
<feature type="compositionally biased region" description="Gly residues" evidence="15">
    <location>
        <begin position="1274"/>
        <end position="1300"/>
    </location>
</feature>
<comment type="subcellular location">
    <subcellularLocation>
        <location evidence="2">Endoplasmic reticulum membrane</location>
        <topology evidence="2">Multi-pass membrane protein</topology>
    </subcellularLocation>
</comment>
<dbReference type="PANTHER" id="PTHR24423">
    <property type="entry name" value="TWO-COMPONENT SENSOR HISTIDINE KINASE"/>
    <property type="match status" value="1"/>
</dbReference>
<feature type="compositionally biased region" description="Acidic residues" evidence="15">
    <location>
        <begin position="621"/>
        <end position="632"/>
    </location>
</feature>
<comment type="similarity">
    <text evidence="3">Belongs to the ethylene receptor family.</text>
</comment>
<feature type="domain" description="Histidine kinase" evidence="16">
    <location>
        <begin position="1892"/>
        <end position="2065"/>
    </location>
</feature>
<evidence type="ECO:0000256" key="8">
    <source>
        <dbReference type="ARBA" id="ARBA00022745"/>
    </source>
</evidence>
<dbReference type="SUPFAM" id="SSF55874">
    <property type="entry name" value="ATPase domain of HSP90 chaperone/DNA topoisomerase II/histidine kinase"/>
    <property type="match status" value="1"/>
</dbReference>
<dbReference type="GO" id="GO:0038199">
    <property type="term" value="F:ethylene receptor activity"/>
    <property type="evidence" value="ECO:0007669"/>
    <property type="project" value="TreeGrafter"/>
</dbReference>
<dbReference type="EMBL" id="BFEA01000019">
    <property type="protein sequence ID" value="GBG61362.1"/>
    <property type="molecule type" value="Genomic_DNA"/>
</dbReference>
<dbReference type="Pfam" id="PF04937">
    <property type="entry name" value="DUF659"/>
    <property type="match status" value="1"/>
</dbReference>
<dbReference type="InterPro" id="IPR036890">
    <property type="entry name" value="HATPase_C_sf"/>
</dbReference>
<dbReference type="GO" id="GO:0051740">
    <property type="term" value="F:ethylene binding"/>
    <property type="evidence" value="ECO:0007669"/>
    <property type="project" value="TreeGrafter"/>
</dbReference>
<feature type="region of interest" description="Disordered" evidence="15">
    <location>
        <begin position="569"/>
        <end position="792"/>
    </location>
</feature>
<dbReference type="SMART" id="SM00065">
    <property type="entry name" value="GAF"/>
    <property type="match status" value="1"/>
</dbReference>
<feature type="compositionally biased region" description="Basic and acidic residues" evidence="15">
    <location>
        <begin position="1328"/>
        <end position="1342"/>
    </location>
</feature>
<dbReference type="Gene3D" id="3.30.450.40">
    <property type="match status" value="1"/>
</dbReference>
<dbReference type="InterPro" id="IPR036097">
    <property type="entry name" value="HisK_dim/P_sf"/>
</dbReference>
<dbReference type="InterPro" id="IPR007021">
    <property type="entry name" value="DUF659"/>
</dbReference>
<keyword evidence="9" id="KW-0418">Kinase</keyword>
<feature type="compositionally biased region" description="Polar residues" evidence="15">
    <location>
        <begin position="720"/>
        <end position="734"/>
    </location>
</feature>
<dbReference type="SMART" id="SM00388">
    <property type="entry name" value="HisKA"/>
    <property type="match status" value="1"/>
</dbReference>
<dbReference type="GO" id="GO:0005524">
    <property type="term" value="F:ATP binding"/>
    <property type="evidence" value="ECO:0007669"/>
    <property type="project" value="UniProtKB-KW"/>
</dbReference>
<keyword evidence="5" id="KW-0808">Transferase</keyword>
<evidence type="ECO:0000256" key="15">
    <source>
        <dbReference type="SAM" id="MobiDB-lite"/>
    </source>
</evidence>
<feature type="region of interest" description="Disordered" evidence="15">
    <location>
        <begin position="1443"/>
        <end position="1464"/>
    </location>
</feature>
<feature type="compositionally biased region" description="Low complexity" evidence="15">
    <location>
        <begin position="1745"/>
        <end position="1754"/>
    </location>
</feature>
<dbReference type="GO" id="GO:0005789">
    <property type="term" value="C:endoplasmic reticulum membrane"/>
    <property type="evidence" value="ECO:0007669"/>
    <property type="project" value="UniProtKB-SubCell"/>
</dbReference>
<feature type="compositionally biased region" description="Basic and acidic residues" evidence="15">
    <location>
        <begin position="1220"/>
        <end position="1246"/>
    </location>
</feature>
<evidence type="ECO:0000256" key="10">
    <source>
        <dbReference type="ARBA" id="ARBA00022840"/>
    </source>
</evidence>
<evidence type="ECO:0000313" key="18">
    <source>
        <dbReference type="Proteomes" id="UP000265515"/>
    </source>
</evidence>
<dbReference type="Gramene" id="GBG61362">
    <property type="protein sequence ID" value="GBG61362"/>
    <property type="gene ID" value="CBR_g20395"/>
</dbReference>
<evidence type="ECO:0000259" key="16">
    <source>
        <dbReference type="PROSITE" id="PS50109"/>
    </source>
</evidence>
<evidence type="ECO:0000256" key="14">
    <source>
        <dbReference type="ARBA" id="ARBA00023170"/>
    </source>
</evidence>
<proteinExistence type="inferred from homology"/>
<dbReference type="SUPFAM" id="SSF53098">
    <property type="entry name" value="Ribonuclease H-like"/>
    <property type="match status" value="1"/>
</dbReference>
<evidence type="ECO:0000313" key="17">
    <source>
        <dbReference type="EMBL" id="GBG61362.1"/>
    </source>
</evidence>
<feature type="compositionally biased region" description="Acidic residues" evidence="15">
    <location>
        <begin position="1455"/>
        <end position="1464"/>
    </location>
</feature>
<dbReference type="InterPro" id="IPR029016">
    <property type="entry name" value="GAF-like_dom_sf"/>
</dbReference>
<dbReference type="Gene3D" id="3.30.565.10">
    <property type="entry name" value="Histidine kinase-like ATPase, C-terminal domain"/>
    <property type="match status" value="1"/>
</dbReference>
<dbReference type="GO" id="GO:0010105">
    <property type="term" value="P:negative regulation of ethylene-activated signaling pathway"/>
    <property type="evidence" value="ECO:0007669"/>
    <property type="project" value="UniProtKB-ARBA"/>
</dbReference>
<dbReference type="EC" id="2.7.13.3" evidence="4"/>
<feature type="compositionally biased region" description="Basic and acidic residues" evidence="15">
    <location>
        <begin position="735"/>
        <end position="747"/>
    </location>
</feature>
<dbReference type="InterPro" id="IPR003018">
    <property type="entry name" value="GAF"/>
</dbReference>
<evidence type="ECO:0000256" key="4">
    <source>
        <dbReference type="ARBA" id="ARBA00012438"/>
    </source>
</evidence>
<name>A0A388JUH0_CHABU</name>
<keyword evidence="14" id="KW-0675">Receptor</keyword>
<dbReference type="InterPro" id="IPR005467">
    <property type="entry name" value="His_kinase_dom"/>
</dbReference>
<dbReference type="InterPro" id="IPR012337">
    <property type="entry name" value="RNaseH-like_sf"/>
</dbReference>
<keyword evidence="12" id="KW-0902">Two-component regulatory system</keyword>
<feature type="compositionally biased region" description="Basic and acidic residues" evidence="15">
    <location>
        <begin position="69"/>
        <end position="84"/>
    </location>
</feature>
<keyword evidence="13" id="KW-0472">Membrane</keyword>
<gene>
    <name evidence="17" type="ORF">CBR_g20395</name>
</gene>
<keyword evidence="11" id="KW-1133">Transmembrane helix</keyword>
<dbReference type="SUPFAM" id="SSF47384">
    <property type="entry name" value="Homodimeric domain of signal transducing histidine kinase"/>
    <property type="match status" value="1"/>
</dbReference>
<feature type="region of interest" description="Disordered" evidence="15">
    <location>
        <begin position="100"/>
        <end position="130"/>
    </location>
</feature>
<keyword evidence="18" id="KW-1185">Reference proteome</keyword>
<dbReference type="SUPFAM" id="SSF55781">
    <property type="entry name" value="GAF domain-like"/>
    <property type="match status" value="1"/>
</dbReference>
<dbReference type="CDD" id="cd00082">
    <property type="entry name" value="HisKA"/>
    <property type="match status" value="1"/>
</dbReference>
<feature type="region of interest" description="Disordered" evidence="15">
    <location>
        <begin position="980"/>
        <end position="999"/>
    </location>
</feature>
<dbReference type="OrthoDB" id="60033at2759"/>
<feature type="compositionally biased region" description="Low complexity" evidence="15">
    <location>
        <begin position="1172"/>
        <end position="1198"/>
    </location>
</feature>
<feature type="region of interest" description="Disordered" evidence="15">
    <location>
        <begin position="63"/>
        <end position="84"/>
    </location>
</feature>
<evidence type="ECO:0000256" key="12">
    <source>
        <dbReference type="ARBA" id="ARBA00023012"/>
    </source>
</evidence>
<feature type="region of interest" description="Disordered" evidence="15">
    <location>
        <begin position="1604"/>
        <end position="1693"/>
    </location>
</feature>
<dbReference type="FunFam" id="1.10.287.130:FF:000004">
    <property type="entry name" value="Ethylene receptor 1"/>
    <property type="match status" value="1"/>
</dbReference>
<feature type="compositionally biased region" description="Basic and acidic residues" evidence="15">
    <location>
        <begin position="1716"/>
        <end position="1727"/>
    </location>
</feature>
<evidence type="ECO:0000256" key="5">
    <source>
        <dbReference type="ARBA" id="ARBA00022679"/>
    </source>
</evidence>
<comment type="catalytic activity">
    <reaction evidence="1">
        <text>ATP + protein L-histidine = ADP + protein N-phospho-L-histidine.</text>
        <dbReference type="EC" id="2.7.13.3"/>
    </reaction>
</comment>
<keyword evidence="10" id="KW-0067">ATP-binding</keyword>
<feature type="compositionally biased region" description="Basic and acidic residues" evidence="15">
    <location>
        <begin position="573"/>
        <end position="591"/>
    </location>
</feature>
<dbReference type="Pfam" id="PF00512">
    <property type="entry name" value="HisKA"/>
    <property type="match status" value="1"/>
</dbReference>
<evidence type="ECO:0000256" key="13">
    <source>
        <dbReference type="ARBA" id="ARBA00023136"/>
    </source>
</evidence>
<feature type="region of interest" description="Disordered" evidence="15">
    <location>
        <begin position="1172"/>
        <end position="1304"/>
    </location>
</feature>
<feature type="compositionally biased region" description="Acidic residues" evidence="15">
    <location>
        <begin position="1608"/>
        <end position="1669"/>
    </location>
</feature>
<dbReference type="GO" id="GO:0000155">
    <property type="term" value="F:phosphorelay sensor kinase activity"/>
    <property type="evidence" value="ECO:0007669"/>
    <property type="project" value="InterPro"/>
</dbReference>
<evidence type="ECO:0000256" key="9">
    <source>
        <dbReference type="ARBA" id="ARBA00022777"/>
    </source>
</evidence>
<reference evidence="17 18" key="1">
    <citation type="journal article" date="2018" name="Cell">
        <title>The Chara Genome: Secondary Complexity and Implications for Plant Terrestrialization.</title>
        <authorList>
            <person name="Nishiyama T."/>
            <person name="Sakayama H."/>
            <person name="Vries J.D."/>
            <person name="Buschmann H."/>
            <person name="Saint-Marcoux D."/>
            <person name="Ullrich K.K."/>
            <person name="Haas F.B."/>
            <person name="Vanderstraeten L."/>
            <person name="Becker D."/>
            <person name="Lang D."/>
            <person name="Vosolsobe S."/>
            <person name="Rombauts S."/>
            <person name="Wilhelmsson P.K.I."/>
            <person name="Janitza P."/>
            <person name="Kern R."/>
            <person name="Heyl A."/>
            <person name="Rumpler F."/>
            <person name="Villalobos L.I.A.C."/>
            <person name="Clay J.M."/>
            <person name="Skokan R."/>
            <person name="Toyoda A."/>
            <person name="Suzuki Y."/>
            <person name="Kagoshima H."/>
            <person name="Schijlen E."/>
            <person name="Tajeshwar N."/>
            <person name="Catarino B."/>
            <person name="Hetherington A.J."/>
            <person name="Saltykova A."/>
            <person name="Bonnot C."/>
            <person name="Breuninger H."/>
            <person name="Symeonidi A."/>
            <person name="Radhakrishnan G.V."/>
            <person name="Van Nieuwerburgh F."/>
            <person name="Deforce D."/>
            <person name="Chang C."/>
            <person name="Karol K.G."/>
            <person name="Hedrich R."/>
            <person name="Ulvskov P."/>
            <person name="Glockner G."/>
            <person name="Delwiche C.F."/>
            <person name="Petrasek J."/>
            <person name="Van de Peer Y."/>
            <person name="Friml J."/>
            <person name="Beilby M."/>
            <person name="Dolan L."/>
            <person name="Kohara Y."/>
            <person name="Sugano S."/>
            <person name="Fujiyama A."/>
            <person name="Delaux P.-M."/>
            <person name="Quint M."/>
            <person name="TheiBen G."/>
            <person name="Hagemann M."/>
            <person name="Harholt J."/>
            <person name="Dunand C."/>
            <person name="Zachgo S."/>
            <person name="Langdale J."/>
            <person name="Maumus F."/>
            <person name="Straeten D.V.D."/>
            <person name="Gould S.B."/>
            <person name="Rensing S.A."/>
        </authorList>
    </citation>
    <scope>NUCLEOTIDE SEQUENCE [LARGE SCALE GENOMIC DNA]</scope>
    <source>
        <strain evidence="17 18">S276</strain>
    </source>
</reference>
<accession>A0A388JUH0</accession>
<organism evidence="17 18">
    <name type="scientific">Chara braunii</name>
    <name type="common">Braun's stonewort</name>
    <dbReference type="NCBI Taxonomy" id="69332"/>
    <lineage>
        <taxon>Eukaryota</taxon>
        <taxon>Viridiplantae</taxon>
        <taxon>Streptophyta</taxon>
        <taxon>Charophyceae</taxon>
        <taxon>Charales</taxon>
        <taxon>Characeae</taxon>
        <taxon>Chara</taxon>
    </lineage>
</organism>